<dbReference type="AlphaFoldDB" id="A0A150G0J2"/>
<organism evidence="1 2">
    <name type="scientific">Gonium pectorale</name>
    <name type="common">Green alga</name>
    <dbReference type="NCBI Taxonomy" id="33097"/>
    <lineage>
        <taxon>Eukaryota</taxon>
        <taxon>Viridiplantae</taxon>
        <taxon>Chlorophyta</taxon>
        <taxon>core chlorophytes</taxon>
        <taxon>Chlorophyceae</taxon>
        <taxon>CS clade</taxon>
        <taxon>Chlamydomonadales</taxon>
        <taxon>Volvocaceae</taxon>
        <taxon>Gonium</taxon>
    </lineage>
</organism>
<comment type="caution">
    <text evidence="1">The sequence shown here is derived from an EMBL/GenBank/DDBJ whole genome shotgun (WGS) entry which is preliminary data.</text>
</comment>
<accession>A0A150G0J2</accession>
<sequence>MIDMANDSGEGLNFGIPLIVGAFERLSLPQKYTVLEQVTRALLQPTPACPSLTAVSESAIYYVYAWLQMEFDDVEGGEYVWGAKVLAALREGAEADEPTGEDEELQAAWPSMGCLDRSRWRDALESLADRILWDRDWELEAELGAGAHQAVMERLDIEEDYYAPFTAPAARGAKDRLYDMARRISDRAPRP</sequence>
<dbReference type="OrthoDB" id="10263956at2759"/>
<reference evidence="2" key="1">
    <citation type="journal article" date="2016" name="Nat. Commun.">
        <title>The Gonium pectorale genome demonstrates co-option of cell cycle regulation during the evolution of multicellularity.</title>
        <authorList>
            <person name="Hanschen E.R."/>
            <person name="Marriage T.N."/>
            <person name="Ferris P.J."/>
            <person name="Hamaji T."/>
            <person name="Toyoda A."/>
            <person name="Fujiyama A."/>
            <person name="Neme R."/>
            <person name="Noguchi H."/>
            <person name="Minakuchi Y."/>
            <person name="Suzuki M."/>
            <person name="Kawai-Toyooka H."/>
            <person name="Smith D.R."/>
            <person name="Sparks H."/>
            <person name="Anderson J."/>
            <person name="Bakaric R."/>
            <person name="Luria V."/>
            <person name="Karger A."/>
            <person name="Kirschner M.W."/>
            <person name="Durand P.M."/>
            <person name="Michod R.E."/>
            <person name="Nozaki H."/>
            <person name="Olson B.J."/>
        </authorList>
    </citation>
    <scope>NUCLEOTIDE SEQUENCE [LARGE SCALE GENOMIC DNA]</scope>
    <source>
        <strain evidence="2">NIES-2863</strain>
    </source>
</reference>
<proteinExistence type="predicted"/>
<dbReference type="EMBL" id="LSYV01000092">
    <property type="protein sequence ID" value="KXZ43403.1"/>
    <property type="molecule type" value="Genomic_DNA"/>
</dbReference>
<evidence type="ECO:0000313" key="1">
    <source>
        <dbReference type="EMBL" id="KXZ43403.1"/>
    </source>
</evidence>
<dbReference type="Proteomes" id="UP000075714">
    <property type="component" value="Unassembled WGS sequence"/>
</dbReference>
<name>A0A150G0J2_GONPE</name>
<evidence type="ECO:0000313" key="2">
    <source>
        <dbReference type="Proteomes" id="UP000075714"/>
    </source>
</evidence>
<protein>
    <submittedName>
        <fullName evidence="1">Uncharacterized protein</fullName>
    </submittedName>
</protein>
<gene>
    <name evidence="1" type="ORF">GPECTOR_91g557</name>
</gene>
<keyword evidence="2" id="KW-1185">Reference proteome</keyword>